<dbReference type="Ensembl" id="ENSACLT00000061864.1">
    <property type="protein sequence ID" value="ENSACLP00000056724.1"/>
    <property type="gene ID" value="ENSACLG00000011249.2"/>
</dbReference>
<dbReference type="SUPFAM" id="SSF52540">
    <property type="entry name" value="P-loop containing nucleoside triphosphate hydrolases"/>
    <property type="match status" value="1"/>
</dbReference>
<dbReference type="InterPro" id="IPR027417">
    <property type="entry name" value="P-loop_NTPase"/>
</dbReference>
<dbReference type="GeneTree" id="ENSGT00940000160972"/>
<evidence type="ECO:0000256" key="1">
    <source>
        <dbReference type="ARBA" id="ARBA00004236"/>
    </source>
</evidence>
<proteinExistence type="predicted"/>
<reference evidence="6" key="3">
    <citation type="submission" date="2025-08" db="UniProtKB">
        <authorList>
            <consortium name="Ensembl"/>
        </authorList>
    </citation>
    <scope>IDENTIFICATION</scope>
</reference>
<evidence type="ECO:0000256" key="2">
    <source>
        <dbReference type="ARBA" id="ARBA00022475"/>
    </source>
</evidence>
<reference evidence="6 7" key="1">
    <citation type="submission" date="2018-05" db="EMBL/GenBank/DDBJ databases">
        <authorList>
            <person name="Datahose"/>
        </authorList>
    </citation>
    <scope>NUCLEOTIDE SEQUENCE</scope>
</reference>
<reference evidence="7" key="2">
    <citation type="submission" date="2023-03" db="EMBL/GenBank/DDBJ databases">
        <authorList>
            <consortium name="Wellcome Sanger Institute Data Sharing"/>
        </authorList>
    </citation>
    <scope>NUCLEOTIDE SEQUENCE [LARGE SCALE GENOMIC DNA]</scope>
</reference>
<keyword evidence="2" id="KW-1003">Cell membrane</keyword>
<dbReference type="PANTHER" id="PTHR24070">
    <property type="entry name" value="RAS, DI-RAS, AND RHEB FAMILY MEMBERS OF SMALL GTPASE SUPERFAMILY"/>
    <property type="match status" value="1"/>
</dbReference>
<evidence type="ECO:0000256" key="5">
    <source>
        <dbReference type="SAM" id="MobiDB-lite"/>
    </source>
</evidence>
<dbReference type="GO" id="GO:0005886">
    <property type="term" value="C:plasma membrane"/>
    <property type="evidence" value="ECO:0007669"/>
    <property type="project" value="UniProtKB-SubCell"/>
</dbReference>
<organism evidence="6 7">
    <name type="scientific">Astatotilapia calliptera</name>
    <name type="common">Eastern happy</name>
    <name type="synonym">Chromis callipterus</name>
    <dbReference type="NCBI Taxonomy" id="8154"/>
    <lineage>
        <taxon>Eukaryota</taxon>
        <taxon>Metazoa</taxon>
        <taxon>Chordata</taxon>
        <taxon>Craniata</taxon>
        <taxon>Vertebrata</taxon>
        <taxon>Euteleostomi</taxon>
        <taxon>Actinopterygii</taxon>
        <taxon>Neopterygii</taxon>
        <taxon>Teleostei</taxon>
        <taxon>Neoteleostei</taxon>
        <taxon>Acanthomorphata</taxon>
        <taxon>Ovalentaria</taxon>
        <taxon>Cichlomorphae</taxon>
        <taxon>Cichliformes</taxon>
        <taxon>Cichlidae</taxon>
        <taxon>African cichlids</taxon>
        <taxon>Pseudocrenilabrinae</taxon>
        <taxon>Haplochromini</taxon>
        <taxon>Astatotilapia</taxon>
    </lineage>
</organism>
<dbReference type="Gene3D" id="3.40.50.300">
    <property type="entry name" value="P-loop containing nucleotide triphosphate hydrolases"/>
    <property type="match status" value="1"/>
</dbReference>
<dbReference type="GO" id="GO:0003924">
    <property type="term" value="F:GTPase activity"/>
    <property type="evidence" value="ECO:0007669"/>
    <property type="project" value="InterPro"/>
</dbReference>
<reference evidence="6" key="4">
    <citation type="submission" date="2025-09" db="UniProtKB">
        <authorList>
            <consortium name="Ensembl"/>
        </authorList>
    </citation>
    <scope>IDENTIFICATION</scope>
</reference>
<dbReference type="PRINTS" id="PR00449">
    <property type="entry name" value="RASTRNSFRMNG"/>
</dbReference>
<evidence type="ECO:0000256" key="3">
    <source>
        <dbReference type="ARBA" id="ARBA00022741"/>
    </source>
</evidence>
<dbReference type="SMART" id="SM00173">
    <property type="entry name" value="RAS"/>
    <property type="match status" value="1"/>
</dbReference>
<dbReference type="SMART" id="SM00174">
    <property type="entry name" value="RHO"/>
    <property type="match status" value="1"/>
</dbReference>
<dbReference type="SMART" id="SM00175">
    <property type="entry name" value="RAB"/>
    <property type="match status" value="1"/>
</dbReference>
<dbReference type="InterPro" id="IPR020849">
    <property type="entry name" value="Small_GTPase_Ras-type"/>
</dbReference>
<protein>
    <submittedName>
        <fullName evidence="6">RAS related</fullName>
    </submittedName>
</protein>
<evidence type="ECO:0000313" key="6">
    <source>
        <dbReference type="Ensembl" id="ENSACLP00000056724.1"/>
    </source>
</evidence>
<feature type="compositionally biased region" description="Basic residues" evidence="5">
    <location>
        <begin position="26"/>
        <end position="35"/>
    </location>
</feature>
<dbReference type="Pfam" id="PF00071">
    <property type="entry name" value="Ras"/>
    <property type="match status" value="1"/>
</dbReference>
<dbReference type="AlphaFoldDB" id="A0AAX7TIG6"/>
<dbReference type="PROSITE" id="PS51421">
    <property type="entry name" value="RAS"/>
    <property type="match status" value="1"/>
</dbReference>
<dbReference type="GO" id="GO:0005525">
    <property type="term" value="F:GTP binding"/>
    <property type="evidence" value="ECO:0007669"/>
    <property type="project" value="UniProtKB-KW"/>
</dbReference>
<evidence type="ECO:0000313" key="7">
    <source>
        <dbReference type="Proteomes" id="UP000265100"/>
    </source>
</evidence>
<dbReference type="NCBIfam" id="TIGR00231">
    <property type="entry name" value="small_GTP"/>
    <property type="match status" value="1"/>
</dbReference>
<sequence>CSCCCSFLRKEKRGSSSAQKLTGGRREKRRKKKRKGDGDLPQSRCKAQLKADPSVRVIVLRGQWDSVRTLLYRCGPESVVRTPNFSFENRPCWCLLTVSRLAARPGFNAPLRSCGELGEVLVRTENEWRRGKIQTGGCGGRRSGKERPYHPVHPVLDTAGQEEFGAMREQYMRSGEGFLLVFALNDRGSYHEVQKFHTQILRVKDRDDFPMVLVGNKADLEQQRVIPKEDAQAFARENRIHYMEASAKNRFNVDEAFLELVHIIRQFQEMESPPPTHHTGKEKSRGCPCVIL</sequence>
<dbReference type="Proteomes" id="UP000265100">
    <property type="component" value="Chromosome 4"/>
</dbReference>
<keyword evidence="4" id="KW-0342">GTP-binding</keyword>
<evidence type="ECO:0000256" key="4">
    <source>
        <dbReference type="ARBA" id="ARBA00023134"/>
    </source>
</evidence>
<keyword evidence="7" id="KW-1185">Reference proteome</keyword>
<accession>A0AAX7TIG6</accession>
<comment type="subcellular location">
    <subcellularLocation>
        <location evidence="1">Cell membrane</location>
    </subcellularLocation>
</comment>
<dbReference type="PROSITE" id="PS51419">
    <property type="entry name" value="RAB"/>
    <property type="match status" value="1"/>
</dbReference>
<feature type="region of interest" description="Disordered" evidence="5">
    <location>
        <begin position="12"/>
        <end position="45"/>
    </location>
</feature>
<name>A0AAX7TIG6_ASTCA</name>
<feature type="region of interest" description="Disordered" evidence="5">
    <location>
        <begin position="133"/>
        <end position="152"/>
    </location>
</feature>
<dbReference type="InterPro" id="IPR005225">
    <property type="entry name" value="Small_GTP-bd"/>
</dbReference>
<dbReference type="InterPro" id="IPR001806">
    <property type="entry name" value="Small_GTPase"/>
</dbReference>
<keyword evidence="2" id="KW-0472">Membrane</keyword>
<dbReference type="GO" id="GO:0007165">
    <property type="term" value="P:signal transduction"/>
    <property type="evidence" value="ECO:0007669"/>
    <property type="project" value="InterPro"/>
</dbReference>
<keyword evidence="3" id="KW-0547">Nucleotide-binding</keyword>